<evidence type="ECO:0000256" key="1">
    <source>
        <dbReference type="ARBA" id="ARBA00023125"/>
    </source>
</evidence>
<protein>
    <submittedName>
        <fullName evidence="4">REPA_OB_2 domain-containing protein</fullName>
    </submittedName>
</protein>
<keyword evidence="1" id="KW-0238">DNA-binding</keyword>
<dbReference type="GO" id="GO:0003677">
    <property type="term" value="F:DNA binding"/>
    <property type="evidence" value="ECO:0007669"/>
    <property type="project" value="UniProtKB-KW"/>
</dbReference>
<dbReference type="STRING" id="174720.A0A0N5CBE0"/>
<dbReference type="AlphaFoldDB" id="A0A0N5CBE0"/>
<evidence type="ECO:0000313" key="4">
    <source>
        <dbReference type="WBParaSite" id="SPAL_0001520500.1"/>
    </source>
</evidence>
<feature type="domain" description="Replication protein A OB" evidence="2">
    <location>
        <begin position="221"/>
        <end position="303"/>
    </location>
</feature>
<proteinExistence type="predicted"/>
<dbReference type="Proteomes" id="UP000046392">
    <property type="component" value="Unplaced"/>
</dbReference>
<name>A0A0N5CBE0_STREA</name>
<evidence type="ECO:0000313" key="3">
    <source>
        <dbReference type="Proteomes" id="UP000046392"/>
    </source>
</evidence>
<accession>A0A0N5CBE0</accession>
<evidence type="ECO:0000259" key="2">
    <source>
        <dbReference type="Pfam" id="PF16900"/>
    </source>
</evidence>
<dbReference type="Gene3D" id="2.40.50.140">
    <property type="entry name" value="Nucleic acid-binding proteins"/>
    <property type="match status" value="2"/>
</dbReference>
<keyword evidence="3" id="KW-1185">Reference proteome</keyword>
<dbReference type="Pfam" id="PF16900">
    <property type="entry name" value="REPA_OB_2"/>
    <property type="match status" value="1"/>
</dbReference>
<organism evidence="3 4">
    <name type="scientific">Strongyloides papillosus</name>
    <name type="common">Intestinal threadworm</name>
    <dbReference type="NCBI Taxonomy" id="174720"/>
    <lineage>
        <taxon>Eukaryota</taxon>
        <taxon>Metazoa</taxon>
        <taxon>Ecdysozoa</taxon>
        <taxon>Nematoda</taxon>
        <taxon>Chromadorea</taxon>
        <taxon>Rhabditida</taxon>
        <taxon>Tylenchina</taxon>
        <taxon>Panagrolaimomorpha</taxon>
        <taxon>Strongyloidoidea</taxon>
        <taxon>Strongyloididae</taxon>
        <taxon>Strongyloides</taxon>
    </lineage>
</organism>
<sequence>MENRYPVIDVRGISVYEKFSSGKVIKIIRFLHVEVVSIENKILHELKNALTIKNIYSLDGYNESVLSEFPSEDLINELANLEISGNYKFIVQIIDKSAFNETVDSKMRRFSNDGNENHIPLFNYSFVVIDRSGNELKFVAFKQNSKTFYDYIKLGHFYYINTKNADLTEKKNEYGYKTNNDFEGRLATNRFTFKLLPKEMGFTYPQVKFDISNFSEIKKRSEGTVNIIGAIVKLDNPSPFVNNETSQMSVIRYIYLVDNTKNVIAISMFGQRCFKFNDEDIGKVLAIRNVSIKSIQGKFHSLTLTKISQFYNHPEPELDRLKDIVSEFNFKDLVLPVLKRPEDEEEIKKKLYSIQALVDNVDANICPTYVYGFYRVLQWGLLTSSTKGHGDSKITTVLTKVSLYDETASLTPVTIFSNKLAKLIGMPEQKVIELTISQNVKPIYNLLDPFKHQLLFFKINIRENYDGTKTYVNKSIEDIRLPNMALYSEVLKESTEYAKKYLEDQ</sequence>
<dbReference type="SUPFAM" id="SSF50249">
    <property type="entry name" value="Nucleic acid-binding proteins"/>
    <property type="match status" value="2"/>
</dbReference>
<dbReference type="InterPro" id="IPR012340">
    <property type="entry name" value="NA-bd_OB-fold"/>
</dbReference>
<dbReference type="InterPro" id="IPR031657">
    <property type="entry name" value="REPA_OB_2"/>
</dbReference>
<dbReference type="WBParaSite" id="SPAL_0001520500.1">
    <property type="protein sequence ID" value="SPAL_0001520500.1"/>
    <property type="gene ID" value="SPAL_0001520500"/>
</dbReference>
<reference evidence="4" key="1">
    <citation type="submission" date="2017-02" db="UniProtKB">
        <authorList>
            <consortium name="WormBaseParasite"/>
        </authorList>
    </citation>
    <scope>IDENTIFICATION</scope>
</reference>